<dbReference type="SUPFAM" id="SSF56634">
    <property type="entry name" value="Heme-dependent catalase-like"/>
    <property type="match status" value="1"/>
</dbReference>
<dbReference type="EMBL" id="FWZX01000014">
    <property type="protein sequence ID" value="SMF41775.1"/>
    <property type="molecule type" value="Genomic_DNA"/>
</dbReference>
<sequence length="325" mass="35852">MTDADTAELLAVLRRTFQRPRPDGSLPRQAHDKTHGCLAATFRIEPAADPALRHGLFAEAASYPALVRFSSSFFDDDSLPDTRGLAIKVRGCPGPVCEGAPEGQQDFLLIDKPIQPFRDAAEARALFYALDGIPAATPLTLLALSYAFPGLDPRRIRWHHLAFLLRAGLRNPLDRDLARLTWYSTTPYRLGEGATRYLCRPEAGTRRRPRARGRDFRSRLQAALDRGPLGFDFLLQPRRGEEDALDDAGRAWHGPVFVVGHLEIPPQDVAATVPLGDRLSFNPWHCLAAHQPLGSVNALRRAAYRASAENRGACPLFPDDRSAGP</sequence>
<dbReference type="AlphaFoldDB" id="A0A1Y6C2F9"/>
<dbReference type="InterPro" id="IPR020835">
    <property type="entry name" value="Catalase_sf"/>
</dbReference>
<accession>A0A1Y6C2F9</accession>
<keyword evidence="2" id="KW-1185">Reference proteome</keyword>
<organism evidence="1 2">
    <name type="scientific">Tistlia consotensis USBA 355</name>
    <dbReference type="NCBI Taxonomy" id="560819"/>
    <lineage>
        <taxon>Bacteria</taxon>
        <taxon>Pseudomonadati</taxon>
        <taxon>Pseudomonadota</taxon>
        <taxon>Alphaproteobacteria</taxon>
        <taxon>Rhodospirillales</taxon>
        <taxon>Rhodovibrionaceae</taxon>
        <taxon>Tistlia</taxon>
    </lineage>
</organism>
<name>A0A1Y6C2F9_9PROT</name>
<evidence type="ECO:0000313" key="2">
    <source>
        <dbReference type="Proteomes" id="UP000192917"/>
    </source>
</evidence>
<dbReference type="GO" id="GO:0020037">
    <property type="term" value="F:heme binding"/>
    <property type="evidence" value="ECO:0007669"/>
    <property type="project" value="InterPro"/>
</dbReference>
<reference evidence="1 2" key="1">
    <citation type="submission" date="2017-04" db="EMBL/GenBank/DDBJ databases">
        <authorList>
            <person name="Afonso C.L."/>
            <person name="Miller P.J."/>
            <person name="Scott M.A."/>
            <person name="Spackman E."/>
            <person name="Goraichik I."/>
            <person name="Dimitrov K.M."/>
            <person name="Suarez D.L."/>
            <person name="Swayne D.E."/>
        </authorList>
    </citation>
    <scope>NUCLEOTIDE SEQUENCE [LARGE SCALE GENOMIC DNA]</scope>
    <source>
        <strain evidence="1 2">USBA 355</strain>
    </source>
</reference>
<dbReference type="Gene3D" id="2.40.180.10">
    <property type="entry name" value="Catalase core domain"/>
    <property type="match status" value="1"/>
</dbReference>
<gene>
    <name evidence="1" type="ORF">SAMN05428998_114119</name>
</gene>
<evidence type="ECO:0008006" key="3">
    <source>
        <dbReference type="Google" id="ProtNLM"/>
    </source>
</evidence>
<dbReference type="Proteomes" id="UP000192917">
    <property type="component" value="Unassembled WGS sequence"/>
</dbReference>
<dbReference type="STRING" id="560819.SAMN05428998_114119"/>
<proteinExistence type="predicted"/>
<evidence type="ECO:0000313" key="1">
    <source>
        <dbReference type="EMBL" id="SMF41775.1"/>
    </source>
</evidence>
<protein>
    <recommendedName>
        <fullName evidence="3">Catalase</fullName>
    </recommendedName>
</protein>
<dbReference type="RefSeq" id="WP_085123943.1">
    <property type="nucleotide sequence ID" value="NZ_FWZX01000014.1"/>
</dbReference>